<evidence type="ECO:0000313" key="2">
    <source>
        <dbReference type="EMBL" id="KIW58785.1"/>
    </source>
</evidence>
<dbReference type="HOGENOM" id="CLU_013935_1_0_1"/>
<dbReference type="STRING" id="348802.A0A0D2EVJ4"/>
<accession>A0A0D2EVJ4</accession>
<proteinExistence type="predicted"/>
<gene>
    <name evidence="2" type="ORF">PV05_03282</name>
</gene>
<dbReference type="OrthoDB" id="3549294at2759"/>
<keyword evidence="3" id="KW-1185">Reference proteome</keyword>
<dbReference type="AlphaFoldDB" id="A0A0D2EVJ4"/>
<feature type="region of interest" description="Disordered" evidence="1">
    <location>
        <begin position="124"/>
        <end position="148"/>
    </location>
</feature>
<evidence type="ECO:0000256" key="1">
    <source>
        <dbReference type="SAM" id="MobiDB-lite"/>
    </source>
</evidence>
<evidence type="ECO:0000313" key="3">
    <source>
        <dbReference type="Proteomes" id="UP000054342"/>
    </source>
</evidence>
<organism evidence="2 3">
    <name type="scientific">Exophiala xenobiotica</name>
    <dbReference type="NCBI Taxonomy" id="348802"/>
    <lineage>
        <taxon>Eukaryota</taxon>
        <taxon>Fungi</taxon>
        <taxon>Dikarya</taxon>
        <taxon>Ascomycota</taxon>
        <taxon>Pezizomycotina</taxon>
        <taxon>Eurotiomycetes</taxon>
        <taxon>Chaetothyriomycetidae</taxon>
        <taxon>Chaetothyriales</taxon>
        <taxon>Herpotrichiellaceae</taxon>
        <taxon>Exophiala</taxon>
    </lineage>
</organism>
<sequence length="714" mass="81526">MPTNITNVQRTKIRRNTHILRMSRLLSACTQLVARPYKETWMEQIWLSLRGKPNSTVKWRTRRSDCRKLGRVLLTTKEEADRVTQDRVHSSEVGTVTRKRKAEAPEIPVKRARLFVEHATSDLENAGYGSSSDEKTTSDEDDGKWSPGDGVCPSTSLFNRVYQSAYNTWCSAASKTARCDTINPLLSETFLNMVQDVPDFFSNPPEELDLGGGSKSPLTLRSSLHLVTTEDGLCEQSWRSIDYLQCLGFPEPMTYKCEDERSSSSPFPFEPAPDRSGYLASITLAWSYIISCRWVEALQRAGQKSFLRHNRGEQITTNFWDLVLQSRWDARVETKRGIFYSPWMLRKENLVIQKSHNMIQIHPNPSIAFDILSRYCAVSGLEQEFLVGFATILMLTSRNVPRRRSLCRSAFLYLPCSQQSETAFFDPEVPCNLVGAVSLGIAKALLQVDADYRRLIRAISERAPHLSLLWLAVVRNGQAKHILDMALQMLPPICLVAGIWTNTIQSFLQVSYSPAGTMENSVLRSFEFSTSYFCRPQASAPWSPAPPFGSTRINNLSLEIKEHYGHEHKLLWWRTCWNLISGEKVPFGPQKRVQPMPVHSFQDEHLLDPTEQHDHDTLGLPFHERKVADEQSWNATSRLFNWHRQYDDGLWLDDGTTADVEVIRRLQQHPWVIDPFHTSGRSDPPQDCIFAEGDRERILAWSAEVDRYQACGPV</sequence>
<dbReference type="EMBL" id="KN847318">
    <property type="protein sequence ID" value="KIW58785.1"/>
    <property type="molecule type" value="Genomic_DNA"/>
</dbReference>
<reference evidence="2 3" key="1">
    <citation type="submission" date="2015-01" db="EMBL/GenBank/DDBJ databases">
        <title>The Genome Sequence of Exophiala xenobiotica CBS118157.</title>
        <authorList>
            <consortium name="The Broad Institute Genomics Platform"/>
            <person name="Cuomo C."/>
            <person name="de Hoog S."/>
            <person name="Gorbushina A."/>
            <person name="Stielow B."/>
            <person name="Teixiera M."/>
            <person name="Abouelleil A."/>
            <person name="Chapman S.B."/>
            <person name="Priest M."/>
            <person name="Young S.K."/>
            <person name="Wortman J."/>
            <person name="Nusbaum C."/>
            <person name="Birren B."/>
        </authorList>
    </citation>
    <scope>NUCLEOTIDE SEQUENCE [LARGE SCALE GENOMIC DNA]</scope>
    <source>
        <strain evidence="2 3">CBS 118157</strain>
    </source>
</reference>
<dbReference type="RefSeq" id="XP_013319369.1">
    <property type="nucleotide sequence ID" value="XM_013463915.1"/>
</dbReference>
<dbReference type="Proteomes" id="UP000054342">
    <property type="component" value="Unassembled WGS sequence"/>
</dbReference>
<protein>
    <submittedName>
        <fullName evidence="2">Uncharacterized protein</fullName>
    </submittedName>
</protein>
<dbReference type="GeneID" id="25325190"/>
<name>A0A0D2EVJ4_9EURO</name>